<dbReference type="InterPro" id="IPR020476">
    <property type="entry name" value="Nudix_hydrolase"/>
</dbReference>
<evidence type="ECO:0000256" key="2">
    <source>
        <dbReference type="RuleBase" id="RU003476"/>
    </source>
</evidence>
<feature type="domain" description="N-acetyltransferase" evidence="3">
    <location>
        <begin position="1"/>
        <end position="163"/>
    </location>
</feature>
<dbReference type="PROSITE" id="PS51462">
    <property type="entry name" value="NUDIX"/>
    <property type="match status" value="1"/>
</dbReference>
<evidence type="ECO:0000259" key="3">
    <source>
        <dbReference type="PROSITE" id="PS51186"/>
    </source>
</evidence>
<dbReference type="Pfam" id="PF00293">
    <property type="entry name" value="NUDIX"/>
    <property type="match status" value="1"/>
</dbReference>
<dbReference type="EMBL" id="DVFJ01000019">
    <property type="protein sequence ID" value="HIQ71799.1"/>
    <property type="molecule type" value="Genomic_DNA"/>
</dbReference>
<sequence>MTIRFASPDDARALLSIYAPYVQTSCATFEWETPSETAFAERIRGVLQAGYPYLALEEDGRIVGYCYAAPFAQRAAYRPSADLSLYLAPEAQQRGAGRALYECAMRLCRAQGIENVYGVVTASNAASRALHERMGFRLAGTLERVGYKFGVWHGVCYYEKFLGAHDTPWRGLTPVGGLDAGFVAETMRACAAAVRETPRELWELMDAQRRPTGVLHRRGDPLPEGLYHLVVDILTVNPRGELLLTLRDAGKRFAGQWEITGGAARAGETSREAAVRELREETGLLASPEELLPIAQDRREQSQSVRNIYLYRCPQERPAVALQAGETEDFRWAARAQVEALIGAGAVCDPIVRLYEALRDNAALACLR</sequence>
<accession>A0A9D0ZA64</accession>
<dbReference type="InterPro" id="IPR020084">
    <property type="entry name" value="NUDIX_hydrolase_CS"/>
</dbReference>
<evidence type="ECO:0000313" key="5">
    <source>
        <dbReference type="EMBL" id="HIQ71799.1"/>
    </source>
</evidence>
<gene>
    <name evidence="5" type="ORF">IAB73_06310</name>
</gene>
<dbReference type="GO" id="GO:0016747">
    <property type="term" value="F:acyltransferase activity, transferring groups other than amino-acyl groups"/>
    <property type="evidence" value="ECO:0007669"/>
    <property type="project" value="InterPro"/>
</dbReference>
<dbReference type="SUPFAM" id="SSF55811">
    <property type="entry name" value="Nudix"/>
    <property type="match status" value="1"/>
</dbReference>
<protein>
    <submittedName>
        <fullName evidence="5">GNAT family N-acetyltransferase</fullName>
    </submittedName>
</protein>
<comment type="similarity">
    <text evidence="2">Belongs to the Nudix hydrolase family.</text>
</comment>
<reference evidence="5" key="1">
    <citation type="submission" date="2020-10" db="EMBL/GenBank/DDBJ databases">
        <authorList>
            <person name="Gilroy R."/>
        </authorList>
    </citation>
    <scope>NUCLEOTIDE SEQUENCE</scope>
    <source>
        <strain evidence="5">ChiSxjej2B14-6234</strain>
    </source>
</reference>
<dbReference type="PANTHER" id="PTHR43072">
    <property type="entry name" value="N-ACETYLTRANSFERASE"/>
    <property type="match status" value="1"/>
</dbReference>
<proteinExistence type="inferred from homology"/>
<dbReference type="PANTHER" id="PTHR43072:SF8">
    <property type="entry name" value="ACYLTRANSFERASE FABY-RELATED"/>
    <property type="match status" value="1"/>
</dbReference>
<dbReference type="PRINTS" id="PR00502">
    <property type="entry name" value="NUDIXFAMILY"/>
</dbReference>
<dbReference type="InterPro" id="IPR000086">
    <property type="entry name" value="NUDIX_hydrolase_dom"/>
</dbReference>
<dbReference type="AlphaFoldDB" id="A0A9D0ZA64"/>
<comment type="caution">
    <text evidence="5">The sequence shown here is derived from an EMBL/GenBank/DDBJ whole genome shotgun (WGS) entry which is preliminary data.</text>
</comment>
<evidence type="ECO:0000259" key="4">
    <source>
        <dbReference type="PROSITE" id="PS51462"/>
    </source>
</evidence>
<dbReference type="SUPFAM" id="SSF55729">
    <property type="entry name" value="Acyl-CoA N-acyltransferases (Nat)"/>
    <property type="match status" value="1"/>
</dbReference>
<dbReference type="Proteomes" id="UP000886887">
    <property type="component" value="Unassembled WGS sequence"/>
</dbReference>
<keyword evidence="1 2" id="KW-0378">Hydrolase</keyword>
<dbReference type="InterPro" id="IPR000182">
    <property type="entry name" value="GNAT_dom"/>
</dbReference>
<reference evidence="5" key="2">
    <citation type="journal article" date="2021" name="PeerJ">
        <title>Extensive microbial diversity within the chicken gut microbiome revealed by metagenomics and culture.</title>
        <authorList>
            <person name="Gilroy R."/>
            <person name="Ravi A."/>
            <person name="Getino M."/>
            <person name="Pursley I."/>
            <person name="Horton D.L."/>
            <person name="Alikhan N.F."/>
            <person name="Baker D."/>
            <person name="Gharbi K."/>
            <person name="Hall N."/>
            <person name="Watson M."/>
            <person name="Adriaenssens E.M."/>
            <person name="Foster-Nyarko E."/>
            <person name="Jarju S."/>
            <person name="Secka A."/>
            <person name="Antonio M."/>
            <person name="Oren A."/>
            <person name="Chaudhuri R.R."/>
            <person name="La Ragione R."/>
            <person name="Hildebrand F."/>
            <person name="Pallen M.J."/>
        </authorList>
    </citation>
    <scope>NUCLEOTIDE SEQUENCE</scope>
    <source>
        <strain evidence="5">ChiSxjej2B14-6234</strain>
    </source>
</reference>
<dbReference type="CDD" id="cd04693">
    <property type="entry name" value="NUDIX_Hydrolase"/>
    <property type="match status" value="1"/>
</dbReference>
<dbReference type="CDD" id="cd04301">
    <property type="entry name" value="NAT_SF"/>
    <property type="match status" value="1"/>
</dbReference>
<dbReference type="InterPro" id="IPR016181">
    <property type="entry name" value="Acyl_CoA_acyltransferase"/>
</dbReference>
<dbReference type="InterPro" id="IPR015797">
    <property type="entry name" value="NUDIX_hydrolase-like_dom_sf"/>
</dbReference>
<evidence type="ECO:0000256" key="1">
    <source>
        <dbReference type="ARBA" id="ARBA00022801"/>
    </source>
</evidence>
<dbReference type="Gene3D" id="3.40.630.30">
    <property type="match status" value="1"/>
</dbReference>
<dbReference type="Pfam" id="PF13420">
    <property type="entry name" value="Acetyltransf_4"/>
    <property type="match status" value="1"/>
</dbReference>
<dbReference type="PROSITE" id="PS00893">
    <property type="entry name" value="NUDIX_BOX"/>
    <property type="match status" value="1"/>
</dbReference>
<dbReference type="GO" id="GO:0016787">
    <property type="term" value="F:hydrolase activity"/>
    <property type="evidence" value="ECO:0007669"/>
    <property type="project" value="UniProtKB-KW"/>
</dbReference>
<name>A0A9D0ZA64_9FIRM</name>
<dbReference type="Gene3D" id="3.90.79.10">
    <property type="entry name" value="Nucleoside Triphosphate Pyrophosphohydrolase"/>
    <property type="match status" value="1"/>
</dbReference>
<feature type="domain" description="Nudix hydrolase" evidence="4">
    <location>
        <begin position="226"/>
        <end position="360"/>
    </location>
</feature>
<dbReference type="PROSITE" id="PS51186">
    <property type="entry name" value="GNAT"/>
    <property type="match status" value="1"/>
</dbReference>
<evidence type="ECO:0000313" key="6">
    <source>
        <dbReference type="Proteomes" id="UP000886887"/>
    </source>
</evidence>
<organism evidence="5 6">
    <name type="scientific">Candidatus Onthenecus intestinigallinarum</name>
    <dbReference type="NCBI Taxonomy" id="2840875"/>
    <lineage>
        <taxon>Bacteria</taxon>
        <taxon>Bacillati</taxon>
        <taxon>Bacillota</taxon>
        <taxon>Clostridia</taxon>
        <taxon>Eubacteriales</taxon>
        <taxon>Candidatus Onthenecus</taxon>
    </lineage>
</organism>